<dbReference type="WBParaSite" id="JU765_v2.g19547.t1">
    <property type="protein sequence ID" value="JU765_v2.g19547.t1"/>
    <property type="gene ID" value="JU765_v2.g19547"/>
</dbReference>
<evidence type="ECO:0000313" key="1">
    <source>
        <dbReference type="Proteomes" id="UP000887576"/>
    </source>
</evidence>
<dbReference type="Proteomes" id="UP000887576">
    <property type="component" value="Unplaced"/>
</dbReference>
<protein>
    <submittedName>
        <fullName evidence="2">Uncharacterized protein</fullName>
    </submittedName>
</protein>
<proteinExistence type="predicted"/>
<sequence>MDSTMAPSTVPSTTSTMPLIDDLFIDPYVILKMLPDSIDSKNQNVTLKHLLDNVPAKQSIDQIVKLTEWFTPNFSHYQPSVAPWIQTIISNTNQAKQANSRIFSTSPFSKNPAFIGTLSRYSQFLYATEQVMFQKMTPDEYLQGTTQLFSQLSTSEQQMFDQIFSSVYGYHISNVFKSLQNL</sequence>
<reference evidence="2" key="1">
    <citation type="submission" date="2022-11" db="UniProtKB">
        <authorList>
            <consortium name="WormBaseParasite"/>
        </authorList>
    </citation>
    <scope>IDENTIFICATION</scope>
</reference>
<accession>A0AC34QUR8</accession>
<organism evidence="1 2">
    <name type="scientific">Panagrolaimus sp. JU765</name>
    <dbReference type="NCBI Taxonomy" id="591449"/>
    <lineage>
        <taxon>Eukaryota</taxon>
        <taxon>Metazoa</taxon>
        <taxon>Ecdysozoa</taxon>
        <taxon>Nematoda</taxon>
        <taxon>Chromadorea</taxon>
        <taxon>Rhabditida</taxon>
        <taxon>Tylenchina</taxon>
        <taxon>Panagrolaimomorpha</taxon>
        <taxon>Panagrolaimoidea</taxon>
        <taxon>Panagrolaimidae</taxon>
        <taxon>Panagrolaimus</taxon>
    </lineage>
</organism>
<evidence type="ECO:0000313" key="2">
    <source>
        <dbReference type="WBParaSite" id="JU765_v2.g19547.t1"/>
    </source>
</evidence>
<name>A0AC34QUR8_9BILA</name>